<dbReference type="PANTHER" id="PTHR40661">
    <property type="match status" value="1"/>
</dbReference>
<dbReference type="Gene3D" id="1.10.260.40">
    <property type="entry name" value="lambda repressor-like DNA-binding domains"/>
    <property type="match status" value="1"/>
</dbReference>
<protein>
    <submittedName>
        <fullName evidence="5">Putative phage repressor</fullName>
    </submittedName>
</protein>
<name>A0A0Z8H9U2_STRSU</name>
<dbReference type="PROSITE" id="PS50943">
    <property type="entry name" value="HTH_CROC1"/>
    <property type="match status" value="1"/>
</dbReference>
<dbReference type="InterPro" id="IPR036286">
    <property type="entry name" value="LexA/Signal_pep-like_sf"/>
</dbReference>
<dbReference type="Pfam" id="PF00717">
    <property type="entry name" value="Peptidase_S24"/>
    <property type="match status" value="1"/>
</dbReference>
<dbReference type="EMBL" id="FIGJ01000052">
    <property type="protein sequence ID" value="CYV13231.1"/>
    <property type="molecule type" value="Genomic_DNA"/>
</dbReference>
<dbReference type="InterPro" id="IPR010982">
    <property type="entry name" value="Lambda_DNA-bd_dom_sf"/>
</dbReference>
<evidence type="ECO:0000256" key="3">
    <source>
        <dbReference type="ARBA" id="ARBA00023163"/>
    </source>
</evidence>
<sequence>MNDKELSIYVGQKIKDFRLSRNMTQKELAERIGMGDTTIVNYEKGIRTPKKNTLFKISEVLKTSIDDFFPPITPTAPNSLIEQISDKVVQLTEPNQKSVLRYSSDLLDKQNTVENSKNTVNELQAVYFTYNYYDQPASAGTGQYLNDVKVETIELPIEVDADFVVPIYGDSMEPEYHSGDYIFVKLSVDLSDGDIGVFAYNGEAYIKQLRITDQGAYLHSLNPDYDNIPITADTDFRTIGEVVEVYRER</sequence>
<dbReference type="Gene3D" id="2.10.109.10">
    <property type="entry name" value="Umud Fragment, subunit A"/>
    <property type="match status" value="1"/>
</dbReference>
<keyword evidence="3" id="KW-0804">Transcription</keyword>
<gene>
    <name evidence="5" type="primary">immR_5</name>
    <name evidence="5" type="ORF">ERS132394_02357</name>
</gene>
<dbReference type="InterPro" id="IPR039418">
    <property type="entry name" value="LexA-like"/>
</dbReference>
<organism evidence="5 6">
    <name type="scientific">Streptococcus suis</name>
    <dbReference type="NCBI Taxonomy" id="1307"/>
    <lineage>
        <taxon>Bacteria</taxon>
        <taxon>Bacillati</taxon>
        <taxon>Bacillota</taxon>
        <taxon>Bacilli</taxon>
        <taxon>Lactobacillales</taxon>
        <taxon>Streptococcaceae</taxon>
        <taxon>Streptococcus</taxon>
    </lineage>
</organism>
<dbReference type="CDD" id="cd06529">
    <property type="entry name" value="S24_LexA-like"/>
    <property type="match status" value="1"/>
</dbReference>
<dbReference type="SMART" id="SM00530">
    <property type="entry name" value="HTH_XRE"/>
    <property type="match status" value="1"/>
</dbReference>
<proteinExistence type="predicted"/>
<dbReference type="Pfam" id="PF01381">
    <property type="entry name" value="HTH_3"/>
    <property type="match status" value="1"/>
</dbReference>
<accession>A0A0Z8H9U2</accession>
<dbReference type="SUPFAM" id="SSF47413">
    <property type="entry name" value="lambda repressor-like DNA-binding domains"/>
    <property type="match status" value="1"/>
</dbReference>
<dbReference type="CDD" id="cd00093">
    <property type="entry name" value="HTH_XRE"/>
    <property type="match status" value="1"/>
</dbReference>
<evidence type="ECO:0000313" key="5">
    <source>
        <dbReference type="EMBL" id="CYV13231.1"/>
    </source>
</evidence>
<feature type="domain" description="HTH cro/C1-type" evidence="4">
    <location>
        <begin position="14"/>
        <end position="68"/>
    </location>
</feature>
<evidence type="ECO:0000259" key="4">
    <source>
        <dbReference type="PROSITE" id="PS50943"/>
    </source>
</evidence>
<dbReference type="SUPFAM" id="SSF51306">
    <property type="entry name" value="LexA/Signal peptidase"/>
    <property type="match status" value="1"/>
</dbReference>
<reference evidence="5 6" key="1">
    <citation type="submission" date="2016-02" db="EMBL/GenBank/DDBJ databases">
        <authorList>
            <consortium name="Pathogen Informatics"/>
        </authorList>
    </citation>
    <scope>NUCLEOTIDE SEQUENCE [LARGE SCALE GENOMIC DNA]</scope>
    <source>
        <strain evidence="5 6">LSS32</strain>
    </source>
</reference>
<dbReference type="Proteomes" id="UP000072618">
    <property type="component" value="Unassembled WGS sequence"/>
</dbReference>
<dbReference type="AlphaFoldDB" id="A0A0Z8H9U2"/>
<keyword evidence="2" id="KW-0238">DNA-binding</keyword>
<evidence type="ECO:0000256" key="2">
    <source>
        <dbReference type="ARBA" id="ARBA00023125"/>
    </source>
</evidence>
<dbReference type="InterPro" id="IPR015927">
    <property type="entry name" value="Peptidase_S24_S26A/B/C"/>
</dbReference>
<dbReference type="PANTHER" id="PTHR40661:SF1">
    <property type="entry name" value="HTH CRO_C1-TYPE DOMAIN-CONTAINING PROTEIN"/>
    <property type="match status" value="1"/>
</dbReference>
<keyword evidence="1" id="KW-0805">Transcription regulation</keyword>
<dbReference type="GO" id="GO:0003677">
    <property type="term" value="F:DNA binding"/>
    <property type="evidence" value="ECO:0007669"/>
    <property type="project" value="UniProtKB-KW"/>
</dbReference>
<dbReference type="InterPro" id="IPR001387">
    <property type="entry name" value="Cro/C1-type_HTH"/>
</dbReference>
<evidence type="ECO:0000313" key="6">
    <source>
        <dbReference type="Proteomes" id="UP000072618"/>
    </source>
</evidence>
<dbReference type="RefSeq" id="WP_061702433.1">
    <property type="nucleotide sequence ID" value="NZ_FIGJ01000052.1"/>
</dbReference>
<evidence type="ECO:0000256" key="1">
    <source>
        <dbReference type="ARBA" id="ARBA00023015"/>
    </source>
</evidence>